<proteinExistence type="predicted"/>
<feature type="region of interest" description="Disordered" evidence="2">
    <location>
        <begin position="128"/>
        <end position="152"/>
    </location>
</feature>
<evidence type="ECO:0000256" key="1">
    <source>
        <dbReference type="SAM" id="Coils"/>
    </source>
</evidence>
<feature type="compositionally biased region" description="Basic and acidic residues" evidence="2">
    <location>
        <begin position="132"/>
        <end position="152"/>
    </location>
</feature>
<keyword evidence="4" id="KW-1185">Reference proteome</keyword>
<dbReference type="AlphaFoldDB" id="A0AAF3FGR1"/>
<keyword evidence="3" id="KW-0732">Signal</keyword>
<evidence type="ECO:0000313" key="4">
    <source>
        <dbReference type="Proteomes" id="UP000887575"/>
    </source>
</evidence>
<dbReference type="Proteomes" id="UP000887575">
    <property type="component" value="Unassembled WGS sequence"/>
</dbReference>
<evidence type="ECO:0000313" key="5">
    <source>
        <dbReference type="WBParaSite" id="MBELARI_LOCUS5238"/>
    </source>
</evidence>
<name>A0AAF3FGR1_9BILA</name>
<feature type="coiled-coil region" evidence="1">
    <location>
        <begin position="187"/>
        <end position="221"/>
    </location>
</feature>
<dbReference type="WBParaSite" id="MBELARI_LOCUS5238">
    <property type="protein sequence ID" value="MBELARI_LOCUS5238"/>
    <property type="gene ID" value="MBELARI_LOCUS5238"/>
</dbReference>
<keyword evidence="1" id="KW-0175">Coiled coil</keyword>
<protein>
    <submittedName>
        <fullName evidence="5">Chromosome partition protein Smc</fullName>
    </submittedName>
</protein>
<reference evidence="5" key="1">
    <citation type="submission" date="2024-02" db="UniProtKB">
        <authorList>
            <consortium name="WormBaseParasite"/>
        </authorList>
    </citation>
    <scope>IDENTIFICATION</scope>
</reference>
<accession>A0AAF3FGR1</accession>
<dbReference type="Gene3D" id="1.20.5.340">
    <property type="match status" value="1"/>
</dbReference>
<evidence type="ECO:0000256" key="2">
    <source>
        <dbReference type="SAM" id="MobiDB-lite"/>
    </source>
</evidence>
<sequence>MSILFFSIFLFMLAPMAKSAQKLEEVAQSYAQHKSEMNAVTDSYKGLLSELVTMRVSNAFEKTIFTNIQALIARLQTEKSKEENLLRSIDSQRLAIANEKENYVREKERAGNEIRQLEARLNALNTNLGDSNSRRAQLETEHSAAEAEYKKQEEKRKKKRRWLFGFGFNYFGYRATKKRMDALKPRIAQLNGEINSMHASIAALNQEINAKRNRVDSLNKFISDFDTSISVLSSIYHQINEWDKELNSWINYLNTLIPRAIRVQENIDFEDDEVIKMSLDELKKQIDADHLKTLIQKITDWQKAFLMLRVNGNIY</sequence>
<organism evidence="4 5">
    <name type="scientific">Mesorhabditis belari</name>
    <dbReference type="NCBI Taxonomy" id="2138241"/>
    <lineage>
        <taxon>Eukaryota</taxon>
        <taxon>Metazoa</taxon>
        <taxon>Ecdysozoa</taxon>
        <taxon>Nematoda</taxon>
        <taxon>Chromadorea</taxon>
        <taxon>Rhabditida</taxon>
        <taxon>Rhabditina</taxon>
        <taxon>Rhabditomorpha</taxon>
        <taxon>Rhabditoidea</taxon>
        <taxon>Rhabditidae</taxon>
        <taxon>Mesorhabditinae</taxon>
        <taxon>Mesorhabditis</taxon>
    </lineage>
</organism>
<feature type="signal peptide" evidence="3">
    <location>
        <begin position="1"/>
        <end position="19"/>
    </location>
</feature>
<feature type="chain" id="PRO_5041918760" evidence="3">
    <location>
        <begin position="20"/>
        <end position="315"/>
    </location>
</feature>
<evidence type="ECO:0000256" key="3">
    <source>
        <dbReference type="SAM" id="SignalP"/>
    </source>
</evidence>